<feature type="transmembrane region" description="Helical" evidence="6">
    <location>
        <begin position="166"/>
        <end position="183"/>
    </location>
</feature>
<dbReference type="SMART" id="SM00448">
    <property type="entry name" value="REC"/>
    <property type="match status" value="1"/>
</dbReference>
<dbReference type="InterPro" id="IPR036097">
    <property type="entry name" value="HisK_dim/P_sf"/>
</dbReference>
<evidence type="ECO:0000256" key="5">
    <source>
        <dbReference type="PROSITE-ProRule" id="PRU00169"/>
    </source>
</evidence>
<dbReference type="InterPro" id="IPR036890">
    <property type="entry name" value="HATPase_C_sf"/>
</dbReference>
<gene>
    <name evidence="9" type="ORF">BST96_11930</name>
</gene>
<dbReference type="KEGG" id="osg:BST96_11930"/>
<evidence type="ECO:0000313" key="10">
    <source>
        <dbReference type="Proteomes" id="UP000193450"/>
    </source>
</evidence>
<evidence type="ECO:0000256" key="2">
    <source>
        <dbReference type="ARBA" id="ARBA00012438"/>
    </source>
</evidence>
<organism evidence="9 10">
    <name type="scientific">Oceanicoccus sagamiensis</name>
    <dbReference type="NCBI Taxonomy" id="716816"/>
    <lineage>
        <taxon>Bacteria</taxon>
        <taxon>Pseudomonadati</taxon>
        <taxon>Pseudomonadota</taxon>
        <taxon>Gammaproteobacteria</taxon>
        <taxon>Cellvibrionales</taxon>
        <taxon>Spongiibacteraceae</taxon>
        <taxon>Oceanicoccus</taxon>
    </lineage>
</organism>
<dbReference type="CDD" id="cd16922">
    <property type="entry name" value="HATPase_EvgS-ArcB-TorS-like"/>
    <property type="match status" value="1"/>
</dbReference>
<dbReference type="CDD" id="cd17546">
    <property type="entry name" value="REC_hyHK_CKI1_RcsC-like"/>
    <property type="match status" value="1"/>
</dbReference>
<evidence type="ECO:0000256" key="3">
    <source>
        <dbReference type="ARBA" id="ARBA00022553"/>
    </source>
</evidence>
<accession>A0A1X9NCJ8</accession>
<dbReference type="InterPro" id="IPR003661">
    <property type="entry name" value="HisK_dim/P_dom"/>
</dbReference>
<evidence type="ECO:0000259" key="8">
    <source>
        <dbReference type="PROSITE" id="PS50110"/>
    </source>
</evidence>
<dbReference type="SUPFAM" id="SSF47384">
    <property type="entry name" value="Homodimeric domain of signal transducing histidine kinase"/>
    <property type="match status" value="1"/>
</dbReference>
<dbReference type="Proteomes" id="UP000193450">
    <property type="component" value="Chromosome"/>
</dbReference>
<feature type="transmembrane region" description="Helical" evidence="6">
    <location>
        <begin position="138"/>
        <end position="159"/>
    </location>
</feature>
<dbReference type="InterPro" id="IPR004358">
    <property type="entry name" value="Sig_transdc_His_kin-like_C"/>
</dbReference>
<dbReference type="FunFam" id="3.30.565.10:FF:000010">
    <property type="entry name" value="Sensor histidine kinase RcsC"/>
    <property type="match status" value="1"/>
</dbReference>
<dbReference type="Pfam" id="PF02518">
    <property type="entry name" value="HATPase_c"/>
    <property type="match status" value="1"/>
</dbReference>
<sequence length="868" mass="96960">MILIPGETLTSAEVRQQDHNFQAIGSLNKIQTDGKHPFWLRFTLSNVSDHTQYFSLLSRESPFFQNATLYKKGQGLSGQTMIRQAHSLRFFSLPIDIPPNSDATYYLELPAEITPAKLEHLKLYPATALYKLLSNHLAIAYLTAGITLSLALYNLFLFIYTKEKPYLYYSVYVLFAGIFFSFHDEIGYPFFEQIVPDSFDIGILLWWSIAPGLAGLVLFSRGFLQTKELYPKLDKLLLLLFFATLTLSVSGLFLEREVIRDSSVLVCLILYPALMILGVFAWLTKETHARIYVIAFLCYWVMALLGAFSILYGNQIEVAADYMELTRLGLIANLVLLSIALANRIQSLKEKQVEAIADAKSAVDSSSLKSRFLANMSHEVRTPINGVLGMAQIIRDNAKDEAEKANADILLSSADSLLNVVNDILDFSKIEAGKLKINNESFIIGQIFAYIGALYQGINTNPKIKFTIDIDSQLPVFMIGDQLRLKQVLNNLLSNAFKFTENGAITLECKPLGEANDGYQRLKFSVIDTGIGIDNEGQKRLFAPYEQADASSTRRQGGTGLGLSISKQLIELMGGDIGVSSSPNQGSTFWFTLNAKLDVERQQQLNQQRAKLKRKKIAVIFSNASHGKNLTAHFNSIGMEATLYITEQELPPLNANDVDIVMTSDHIGQLLPELLQQCISMDIPIVISRSNYGEFEEDWTQSARAYFLFIPADILDVENKIIEALTGYDHSSPDTTAPLEKYSQQYNILVAEDNSTNQLVIQSLLSSLGQAITLVDDGEQALKEYTDKPNHYDLILMDCEMPVLDGYKATKAIRQWEQENAIEATYISALTAHALSEHEQKCLQAGMNEVIIKPIKRDGLLALLEKLA</sequence>
<comment type="catalytic activity">
    <reaction evidence="1">
        <text>ATP + protein L-histidine = ADP + protein N-phospho-L-histidine.</text>
        <dbReference type="EC" id="2.7.13.3"/>
    </reaction>
</comment>
<evidence type="ECO:0000256" key="1">
    <source>
        <dbReference type="ARBA" id="ARBA00000085"/>
    </source>
</evidence>
<proteinExistence type="predicted"/>
<dbReference type="STRING" id="716816.BST96_11930"/>
<dbReference type="Pfam" id="PF07696">
    <property type="entry name" value="7TMR-DISMED2"/>
    <property type="match status" value="1"/>
</dbReference>
<protein>
    <recommendedName>
        <fullName evidence="2">histidine kinase</fullName>
        <ecNumber evidence="2">2.7.13.3</ecNumber>
    </recommendedName>
</protein>
<dbReference type="EMBL" id="CP019343">
    <property type="protein sequence ID" value="ARN74764.1"/>
    <property type="molecule type" value="Genomic_DNA"/>
</dbReference>
<dbReference type="SMART" id="SM00387">
    <property type="entry name" value="HATPase_c"/>
    <property type="match status" value="1"/>
</dbReference>
<dbReference type="EC" id="2.7.13.3" evidence="2"/>
<dbReference type="SUPFAM" id="SSF55874">
    <property type="entry name" value="ATPase domain of HSP90 chaperone/DNA topoisomerase II/histidine kinase"/>
    <property type="match status" value="1"/>
</dbReference>
<feature type="domain" description="Response regulatory" evidence="8">
    <location>
        <begin position="747"/>
        <end position="868"/>
    </location>
</feature>
<evidence type="ECO:0000256" key="4">
    <source>
        <dbReference type="ARBA" id="ARBA00023012"/>
    </source>
</evidence>
<dbReference type="InterPro" id="IPR005467">
    <property type="entry name" value="His_kinase_dom"/>
</dbReference>
<keyword evidence="6" id="KW-0472">Membrane</keyword>
<dbReference type="Pfam" id="PF00512">
    <property type="entry name" value="HisKA"/>
    <property type="match status" value="1"/>
</dbReference>
<dbReference type="PANTHER" id="PTHR45339:SF1">
    <property type="entry name" value="HYBRID SIGNAL TRANSDUCTION HISTIDINE KINASE J"/>
    <property type="match status" value="1"/>
</dbReference>
<dbReference type="Pfam" id="PF00072">
    <property type="entry name" value="Response_reg"/>
    <property type="match status" value="1"/>
</dbReference>
<feature type="domain" description="Histidine kinase" evidence="7">
    <location>
        <begin position="375"/>
        <end position="597"/>
    </location>
</feature>
<dbReference type="PANTHER" id="PTHR45339">
    <property type="entry name" value="HYBRID SIGNAL TRANSDUCTION HISTIDINE KINASE J"/>
    <property type="match status" value="1"/>
</dbReference>
<dbReference type="PROSITE" id="PS50109">
    <property type="entry name" value="HIS_KIN"/>
    <property type="match status" value="1"/>
</dbReference>
<dbReference type="SUPFAM" id="SSF52172">
    <property type="entry name" value="CheY-like"/>
    <property type="match status" value="1"/>
</dbReference>
<keyword evidence="6" id="KW-1133">Transmembrane helix</keyword>
<dbReference type="RefSeq" id="WP_085758925.1">
    <property type="nucleotide sequence ID" value="NZ_CP019343.1"/>
</dbReference>
<dbReference type="SMART" id="SM00388">
    <property type="entry name" value="HisKA"/>
    <property type="match status" value="1"/>
</dbReference>
<dbReference type="InterPro" id="IPR001789">
    <property type="entry name" value="Sig_transdc_resp-reg_receiver"/>
</dbReference>
<dbReference type="Gene3D" id="1.10.287.130">
    <property type="match status" value="1"/>
</dbReference>
<keyword evidence="3 5" id="KW-0597">Phosphoprotein</keyword>
<dbReference type="Pfam" id="PF07695">
    <property type="entry name" value="7TMR-DISM_7TM"/>
    <property type="match status" value="1"/>
</dbReference>
<name>A0A1X9NCJ8_9GAMM</name>
<dbReference type="OrthoDB" id="6187449at2"/>
<feature type="modified residue" description="4-aspartylphosphate" evidence="5">
    <location>
        <position position="798"/>
    </location>
</feature>
<feature type="transmembrane region" description="Helical" evidence="6">
    <location>
        <begin position="262"/>
        <end position="284"/>
    </location>
</feature>
<dbReference type="InterPro" id="IPR011623">
    <property type="entry name" value="7TMR_DISM_rcpt_extracell_dom1"/>
</dbReference>
<dbReference type="InterPro" id="IPR003594">
    <property type="entry name" value="HATPase_dom"/>
</dbReference>
<feature type="transmembrane region" description="Helical" evidence="6">
    <location>
        <begin position="291"/>
        <end position="313"/>
    </location>
</feature>
<keyword evidence="6" id="KW-0812">Transmembrane</keyword>
<dbReference type="PROSITE" id="PS50110">
    <property type="entry name" value="RESPONSE_REGULATORY"/>
    <property type="match status" value="1"/>
</dbReference>
<reference evidence="9 10" key="1">
    <citation type="submission" date="2016-11" db="EMBL/GenBank/DDBJ databases">
        <title>Trade-off between light-utilization and light-protection in marine flavobacteria.</title>
        <authorList>
            <person name="Kumagai Y."/>
        </authorList>
    </citation>
    <scope>NUCLEOTIDE SEQUENCE [LARGE SCALE GENOMIC DNA]</scope>
    <source>
        <strain evidence="9 10">NBRC 107125</strain>
    </source>
</reference>
<dbReference type="InterPro" id="IPR011006">
    <property type="entry name" value="CheY-like_superfamily"/>
</dbReference>
<dbReference type="PRINTS" id="PR00344">
    <property type="entry name" value="BCTRLSENSOR"/>
</dbReference>
<dbReference type="GO" id="GO:0000155">
    <property type="term" value="F:phosphorelay sensor kinase activity"/>
    <property type="evidence" value="ECO:0007669"/>
    <property type="project" value="InterPro"/>
</dbReference>
<keyword evidence="4" id="KW-0902">Two-component regulatory system</keyword>
<dbReference type="Gene3D" id="3.30.565.10">
    <property type="entry name" value="Histidine kinase-like ATPase, C-terminal domain"/>
    <property type="match status" value="1"/>
</dbReference>
<feature type="transmembrane region" description="Helical" evidence="6">
    <location>
        <begin position="236"/>
        <end position="256"/>
    </location>
</feature>
<evidence type="ECO:0000313" key="9">
    <source>
        <dbReference type="EMBL" id="ARN74764.1"/>
    </source>
</evidence>
<dbReference type="CDD" id="cd00082">
    <property type="entry name" value="HisKA"/>
    <property type="match status" value="1"/>
</dbReference>
<feature type="transmembrane region" description="Helical" evidence="6">
    <location>
        <begin position="203"/>
        <end position="224"/>
    </location>
</feature>
<dbReference type="Gene3D" id="3.40.50.2300">
    <property type="match status" value="1"/>
</dbReference>
<dbReference type="AlphaFoldDB" id="A0A1X9NCJ8"/>
<evidence type="ECO:0000259" key="7">
    <source>
        <dbReference type="PROSITE" id="PS50109"/>
    </source>
</evidence>
<keyword evidence="10" id="KW-1185">Reference proteome</keyword>
<dbReference type="InterPro" id="IPR011622">
    <property type="entry name" value="7TMR_DISM_rcpt_extracell_dom2"/>
</dbReference>
<dbReference type="Gene3D" id="2.60.40.2380">
    <property type="match status" value="1"/>
</dbReference>
<evidence type="ECO:0000256" key="6">
    <source>
        <dbReference type="SAM" id="Phobius"/>
    </source>
</evidence>